<reference evidence="7 8" key="1">
    <citation type="journal article" date="2018" name="Mol. Biol. Evol.">
        <title>Broad Genomic Sampling Reveals a Smut Pathogenic Ancestry of the Fungal Clade Ustilaginomycotina.</title>
        <authorList>
            <person name="Kijpornyongpan T."/>
            <person name="Mondo S.J."/>
            <person name="Barry K."/>
            <person name="Sandor L."/>
            <person name="Lee J."/>
            <person name="Lipzen A."/>
            <person name="Pangilinan J."/>
            <person name="LaButti K."/>
            <person name="Hainaut M."/>
            <person name="Henrissat B."/>
            <person name="Grigoriev I.V."/>
            <person name="Spatafora J.W."/>
            <person name="Aime M.C."/>
        </authorList>
    </citation>
    <scope>NUCLEOTIDE SEQUENCE [LARGE SCALE GENOMIC DNA]</scope>
    <source>
        <strain evidence="7 8">MCA 3882</strain>
    </source>
</reference>
<accession>A0A316V9I2</accession>
<feature type="compositionally biased region" description="Low complexity" evidence="5">
    <location>
        <begin position="1024"/>
        <end position="1051"/>
    </location>
</feature>
<evidence type="ECO:0000256" key="2">
    <source>
        <dbReference type="ARBA" id="ARBA00022448"/>
    </source>
</evidence>
<keyword evidence="2" id="KW-0813">Transport</keyword>
<evidence type="ECO:0000313" key="7">
    <source>
        <dbReference type="EMBL" id="PWN32145.1"/>
    </source>
</evidence>
<feature type="region of interest" description="Disordered" evidence="5">
    <location>
        <begin position="1024"/>
        <end position="1068"/>
    </location>
</feature>
<evidence type="ECO:0000259" key="6">
    <source>
        <dbReference type="Pfam" id="PF08314"/>
    </source>
</evidence>
<evidence type="ECO:0000313" key="8">
    <source>
        <dbReference type="Proteomes" id="UP000245771"/>
    </source>
</evidence>
<dbReference type="EMBL" id="KZ819606">
    <property type="protein sequence ID" value="PWN32145.1"/>
    <property type="molecule type" value="Genomic_DNA"/>
</dbReference>
<name>A0A316V9I2_9BASI</name>
<dbReference type="Pfam" id="PF08314">
    <property type="entry name" value="Sec39"/>
    <property type="match status" value="1"/>
</dbReference>
<sequence>MTSKENRRLKRRWLYAIGAIKTDSRAASSSSIVPLSQSLVDETLGSINGEENNLWLATACIDAIRSGLPPLQDDPILLRHILAIGLRATESSTRSAEDALDGPEQTLHLLAARATILRYARLLDVWNKVFGPEADRFASRWDVSTGKDGDTKAVENEEDEYDAWAELAETTPSPIAPQSMRSSALTFVSSSPVQKAMELAMAGQALQLSSFLRALPKALALEIFPQRYTIVKALLMSSAVLQTDLSILVRSEVLPSVVDGKESGLWIRIGQVGPQDEQDFSDLPEIQRLLQNRKLLNRDAQLFDFGDVACSDALDQVSVMNFYRDTTLEIEQQTGSVFFAAQLATFASSNAFGASVNEGIVRLSEDLQLFLPLIHGRASSAEAKQWSLQSFCRALQSASDPIACASLASLYLENVEDRNNALEALRNGVLPLLRASIKRSSTSSLDSGTLASKVRSRIIDLYLLLAEKGKVTTLSYLLLSDDDSLVALDLDKKAQILLAIILTSEVTDRRTLDVLQNLVSTLGSSMVNLNRTDPSSDSTDIKPLKDIVTSTLTRSIAIQPTPSVVFKLFNESTIVELTNYLQRAQACQQAALRLSMFVESVKVAWLASLEGSRDEQLAGVTRLVRSFSRSASHAQMYSQFANTLRADAGPRQAFDQISRKDVAKIVLEGASRVGDIHIFDQVLRSETNEILDAQEQEDIIVDASEELYDNSTTANLHQGDMKMAYDLLSRAPQTKRVQQFKAFIEATSRLCSYRVPSKIHANALLLPIEIRISSDLLDLIRRLLGTRSDAYRTPDMILDVANKLCAIPPGARGDTSAGPIPSKSLVENSTLAMLTDAALSQGDYISAQGFCERLVSNALQLGKRVEQSRSDESGNVSKQTVELYEEVTSLAHRTCHQLSKQPDWTDHASRLRWAGFALAFCPAEQLGKYMENWRKIAHEFEQELQANPPKIFVDELQRSGLSRGGVSAASLGGGLSAALQAGTGGLSAAGLAALSQFGGSLESYANPLGALFSRGPAAIRPLAAANNSTSSSSNMTRSASQRSNSSAQNSSHPGGDLQANANNTGSPISRAARLFDGLGVAADGHSSSSGGGTPSEGMPGYMDPAERAARAARRFFSGFGTG</sequence>
<dbReference type="InterPro" id="IPR013244">
    <property type="entry name" value="Sec39_domain"/>
</dbReference>
<dbReference type="GO" id="GO:0006890">
    <property type="term" value="P:retrograde vesicle-mediated transport, Golgi to endoplasmic reticulum"/>
    <property type="evidence" value="ECO:0007669"/>
    <property type="project" value="InterPro"/>
</dbReference>
<dbReference type="Proteomes" id="UP000245771">
    <property type="component" value="Unassembled WGS sequence"/>
</dbReference>
<organism evidence="7 8">
    <name type="scientific">Meira miltonrushii</name>
    <dbReference type="NCBI Taxonomy" id="1280837"/>
    <lineage>
        <taxon>Eukaryota</taxon>
        <taxon>Fungi</taxon>
        <taxon>Dikarya</taxon>
        <taxon>Basidiomycota</taxon>
        <taxon>Ustilaginomycotina</taxon>
        <taxon>Exobasidiomycetes</taxon>
        <taxon>Exobasidiales</taxon>
        <taxon>Brachybasidiaceae</taxon>
        <taxon>Meira</taxon>
    </lineage>
</organism>
<gene>
    <name evidence="7" type="ORF">FA14DRAFT_85299</name>
</gene>
<feature type="region of interest" description="Disordered" evidence="5">
    <location>
        <begin position="1080"/>
        <end position="1102"/>
    </location>
</feature>
<evidence type="ECO:0000256" key="1">
    <source>
        <dbReference type="ARBA" id="ARBA00004240"/>
    </source>
</evidence>
<evidence type="ECO:0000256" key="4">
    <source>
        <dbReference type="ARBA" id="ARBA00022927"/>
    </source>
</evidence>
<dbReference type="PANTHER" id="PTHR40787:SF3">
    <property type="entry name" value="PROTEIN TRANSPORT PROTEIN SEC39"/>
    <property type="match status" value="1"/>
</dbReference>
<keyword evidence="3" id="KW-0256">Endoplasmic reticulum</keyword>
<evidence type="ECO:0000256" key="5">
    <source>
        <dbReference type="SAM" id="MobiDB-lite"/>
    </source>
</evidence>
<dbReference type="GO" id="GO:0015031">
    <property type="term" value="P:protein transport"/>
    <property type="evidence" value="ECO:0007669"/>
    <property type="project" value="UniProtKB-KW"/>
</dbReference>
<evidence type="ECO:0000256" key="3">
    <source>
        <dbReference type="ARBA" id="ARBA00022824"/>
    </source>
</evidence>
<dbReference type="STRING" id="1280837.A0A316V9I2"/>
<dbReference type="InParanoid" id="A0A316V9I2"/>
<dbReference type="AlphaFoldDB" id="A0A316V9I2"/>
<dbReference type="PANTHER" id="PTHR40787">
    <property type="entry name" value="SECRETED PROTEIN"/>
    <property type="match status" value="1"/>
</dbReference>
<dbReference type="GeneID" id="37024774"/>
<protein>
    <recommendedName>
        <fullName evidence="6">Sec39 domain-containing protein</fullName>
    </recommendedName>
</protein>
<dbReference type="RefSeq" id="XP_025352447.1">
    <property type="nucleotide sequence ID" value="XM_025502993.1"/>
</dbReference>
<keyword evidence="8" id="KW-1185">Reference proteome</keyword>
<dbReference type="GO" id="GO:0005783">
    <property type="term" value="C:endoplasmic reticulum"/>
    <property type="evidence" value="ECO:0007669"/>
    <property type="project" value="UniProtKB-SubCell"/>
</dbReference>
<keyword evidence="4" id="KW-0653">Protein transport</keyword>
<proteinExistence type="predicted"/>
<feature type="domain" description="Sec39" evidence="6">
    <location>
        <begin position="493"/>
        <end position="944"/>
    </location>
</feature>
<dbReference type="OrthoDB" id="27490at2759"/>
<comment type="subcellular location">
    <subcellularLocation>
        <location evidence="1">Endoplasmic reticulum</location>
    </subcellularLocation>
</comment>